<dbReference type="Pfam" id="PF11905">
    <property type="entry name" value="DUF3425"/>
    <property type="match status" value="1"/>
</dbReference>
<feature type="compositionally biased region" description="Basic and acidic residues" evidence="1">
    <location>
        <begin position="54"/>
        <end position="73"/>
    </location>
</feature>
<reference evidence="2" key="1">
    <citation type="submission" date="2021-01" db="EMBL/GenBank/DDBJ databases">
        <authorList>
            <consortium name="Aspergillus puulaauensis MK2 genome sequencing consortium"/>
            <person name="Kazuki M."/>
            <person name="Futagami T."/>
        </authorList>
    </citation>
    <scope>NUCLEOTIDE SEQUENCE</scope>
    <source>
        <strain evidence="2">MK2</strain>
    </source>
</reference>
<name>A0A7R7XRC1_9EURO</name>
<dbReference type="AlphaFoldDB" id="A0A7R7XRC1"/>
<evidence type="ECO:0008006" key="4">
    <source>
        <dbReference type="Google" id="ProtNLM"/>
    </source>
</evidence>
<dbReference type="KEGG" id="apuu:APUU_51043A"/>
<feature type="compositionally biased region" description="Basic residues" evidence="1">
    <location>
        <begin position="27"/>
        <end position="43"/>
    </location>
</feature>
<dbReference type="InterPro" id="IPR021833">
    <property type="entry name" value="DUF3425"/>
</dbReference>
<dbReference type="GeneID" id="64976337"/>
<proteinExistence type="predicted"/>
<protein>
    <recommendedName>
        <fullName evidence="4">BZIP domain-containing protein</fullName>
    </recommendedName>
</protein>
<dbReference type="RefSeq" id="XP_041558526.1">
    <property type="nucleotide sequence ID" value="XM_041706108.1"/>
</dbReference>
<feature type="region of interest" description="Disordered" evidence="1">
    <location>
        <begin position="1"/>
        <end position="96"/>
    </location>
</feature>
<reference evidence="2" key="2">
    <citation type="submission" date="2021-02" db="EMBL/GenBank/DDBJ databases">
        <title>Aspergillus puulaauensis MK2 genome sequence.</title>
        <authorList>
            <person name="Futagami T."/>
            <person name="Mori K."/>
            <person name="Kadooka C."/>
            <person name="Tanaka T."/>
        </authorList>
    </citation>
    <scope>NUCLEOTIDE SEQUENCE</scope>
    <source>
        <strain evidence="2">MK2</strain>
    </source>
</reference>
<dbReference type="OrthoDB" id="2245989at2759"/>
<evidence type="ECO:0000256" key="1">
    <source>
        <dbReference type="SAM" id="MobiDB-lite"/>
    </source>
</evidence>
<dbReference type="Proteomes" id="UP000654913">
    <property type="component" value="Chromosome 5"/>
</dbReference>
<accession>A0A7R7XRC1</accession>
<evidence type="ECO:0000313" key="3">
    <source>
        <dbReference type="Proteomes" id="UP000654913"/>
    </source>
</evidence>
<dbReference type="EMBL" id="AP024447">
    <property type="protein sequence ID" value="BCS26332.1"/>
    <property type="molecule type" value="Genomic_DNA"/>
</dbReference>
<keyword evidence="3" id="KW-1185">Reference proteome</keyword>
<sequence length="254" mass="29255">MSTITNLAYRTGNAEDNAEDNTEEAKKQRRRLQNRVNQRARRQRLQESAAEDQDQGRAKRPYRVDRWRVEEHGITGTVVGDQNQDSKNEKKKKGPEGVLAVQSQSIQPEQPQGFNIDSLHPRQNTMSTTKLAVSISPDHHLLRIIHLNVFRGLQQNKICLWRFTSYERLEKPQIFCGIDPDLYGSSLLTLRATSTTTTTATATATKSTQSKDKKKDDYSLLPDTLVPTETQRSRIHQRWINTFPFPRMRENLIQ</sequence>
<evidence type="ECO:0000313" key="2">
    <source>
        <dbReference type="EMBL" id="BCS26332.1"/>
    </source>
</evidence>
<dbReference type="PANTHER" id="PTHR38116">
    <property type="entry name" value="CHROMOSOME 7, WHOLE GENOME SHOTGUN SEQUENCE"/>
    <property type="match status" value="1"/>
</dbReference>
<dbReference type="PANTHER" id="PTHR38116:SF9">
    <property type="entry name" value="BZIP DOMAIN-CONTAINING PROTEIN"/>
    <property type="match status" value="1"/>
</dbReference>
<organism evidence="2 3">
    <name type="scientific">Aspergillus puulaauensis</name>
    <dbReference type="NCBI Taxonomy" id="1220207"/>
    <lineage>
        <taxon>Eukaryota</taxon>
        <taxon>Fungi</taxon>
        <taxon>Dikarya</taxon>
        <taxon>Ascomycota</taxon>
        <taxon>Pezizomycotina</taxon>
        <taxon>Eurotiomycetes</taxon>
        <taxon>Eurotiomycetidae</taxon>
        <taxon>Eurotiales</taxon>
        <taxon>Aspergillaceae</taxon>
        <taxon>Aspergillus</taxon>
    </lineage>
</organism>
<gene>
    <name evidence="2" type="ORF">APUU_51043A</name>
</gene>